<reference evidence="2 3" key="1">
    <citation type="submission" date="2021-06" db="EMBL/GenBank/DDBJ databases">
        <authorList>
            <person name="Palmer J.M."/>
        </authorList>
    </citation>
    <scope>NUCLEOTIDE SEQUENCE [LARGE SCALE GENOMIC DNA]</scope>
    <source>
        <strain evidence="2 3">MEX-2019</strain>
        <tissue evidence="2">Muscle</tissue>
    </source>
</reference>
<feature type="region of interest" description="Disordered" evidence="1">
    <location>
        <begin position="1"/>
        <end position="53"/>
    </location>
</feature>
<gene>
    <name evidence="2" type="ORF">CRENBAI_003659</name>
</gene>
<name>A0AAV9QWJ7_9TELE</name>
<sequence length="160" mass="17400">MKSMNQQHGQPPKPSRLASRAPPLEELQASKAQTGFPYEPDYGDSQWGQSKAAADQLVQEALERGGLVSLSKDPGFVSSTKKEMADAMHIPVSEMEGMARGILNERSDCIPSVKKRRPVPVPPPVAAGGQKPGQPEPAVRKKRRPIPTVPTRKKQDDSEV</sequence>
<feature type="region of interest" description="Disordered" evidence="1">
    <location>
        <begin position="106"/>
        <end position="160"/>
    </location>
</feature>
<dbReference type="AlphaFoldDB" id="A0AAV9QWJ7"/>
<comment type="caution">
    <text evidence="2">The sequence shown here is derived from an EMBL/GenBank/DDBJ whole genome shotgun (WGS) entry which is preliminary data.</text>
</comment>
<protein>
    <submittedName>
        <fullName evidence="2">Uncharacterized protein</fullName>
    </submittedName>
</protein>
<organism evidence="2 3">
    <name type="scientific">Crenichthys baileyi</name>
    <name type="common">White River springfish</name>
    <dbReference type="NCBI Taxonomy" id="28760"/>
    <lineage>
        <taxon>Eukaryota</taxon>
        <taxon>Metazoa</taxon>
        <taxon>Chordata</taxon>
        <taxon>Craniata</taxon>
        <taxon>Vertebrata</taxon>
        <taxon>Euteleostomi</taxon>
        <taxon>Actinopterygii</taxon>
        <taxon>Neopterygii</taxon>
        <taxon>Teleostei</taxon>
        <taxon>Neoteleostei</taxon>
        <taxon>Acanthomorphata</taxon>
        <taxon>Ovalentaria</taxon>
        <taxon>Atherinomorphae</taxon>
        <taxon>Cyprinodontiformes</taxon>
        <taxon>Goodeidae</taxon>
        <taxon>Crenichthys</taxon>
    </lineage>
</organism>
<evidence type="ECO:0000313" key="3">
    <source>
        <dbReference type="Proteomes" id="UP001311232"/>
    </source>
</evidence>
<dbReference type="EMBL" id="JAHHUM010002712">
    <property type="protein sequence ID" value="KAK5601137.1"/>
    <property type="molecule type" value="Genomic_DNA"/>
</dbReference>
<accession>A0AAV9QWJ7</accession>
<evidence type="ECO:0000313" key="2">
    <source>
        <dbReference type="EMBL" id="KAK5601137.1"/>
    </source>
</evidence>
<evidence type="ECO:0000256" key="1">
    <source>
        <dbReference type="SAM" id="MobiDB-lite"/>
    </source>
</evidence>
<proteinExistence type="predicted"/>
<dbReference type="Proteomes" id="UP001311232">
    <property type="component" value="Unassembled WGS sequence"/>
</dbReference>
<keyword evidence="3" id="KW-1185">Reference proteome</keyword>